<sequence length="279" mass="28708">MTTSTTSPLPLTTTFTPPASCLSDIWAVNSTGLIWMNLGPTDTAECLPSGWGPSTYFSPGLCPSGYIIAKTIEYIGSNTTETAATCCPIAGSTNTYSIRNSATTGEPWFSTEVCAWQPSPNVVTLYEFSLTTTDGSTTSATGSMTSPGSINAYGVEVRWQSTDFVAPTGTATASVTGTTESVPAGSSQTQTASSSSGLATGAKVGIGVGVAIAGVLVIALVAWGLLRRRRRNHQRMEAMRTSNGPNGGDGVVYSPLAELPTKTVKAELPADATPAELDG</sequence>
<evidence type="ECO:0000256" key="2">
    <source>
        <dbReference type="SAM" id="Phobius"/>
    </source>
</evidence>
<gene>
    <name evidence="3" type="ORF">BO78DRAFT_415582</name>
</gene>
<proteinExistence type="predicted"/>
<dbReference type="STRING" id="1448318.A0A319EXW2"/>
<dbReference type="VEuPathDB" id="FungiDB:BO78DRAFT_415582"/>
<keyword evidence="4" id="KW-1185">Reference proteome</keyword>
<keyword evidence="2" id="KW-0472">Membrane</keyword>
<evidence type="ECO:0000313" key="3">
    <source>
        <dbReference type="EMBL" id="PYI09654.1"/>
    </source>
</evidence>
<dbReference type="AlphaFoldDB" id="A0A319EXW2"/>
<dbReference type="EMBL" id="KZ826326">
    <property type="protein sequence ID" value="PYI09654.1"/>
    <property type="molecule type" value="Genomic_DNA"/>
</dbReference>
<evidence type="ECO:0008006" key="5">
    <source>
        <dbReference type="Google" id="ProtNLM"/>
    </source>
</evidence>
<evidence type="ECO:0000256" key="1">
    <source>
        <dbReference type="SAM" id="MobiDB-lite"/>
    </source>
</evidence>
<feature type="transmembrane region" description="Helical" evidence="2">
    <location>
        <begin position="204"/>
        <end position="226"/>
    </location>
</feature>
<dbReference type="OrthoDB" id="4770059at2759"/>
<evidence type="ECO:0000313" key="4">
    <source>
        <dbReference type="Proteomes" id="UP000248423"/>
    </source>
</evidence>
<keyword evidence="2" id="KW-1133">Transmembrane helix</keyword>
<name>A0A319EXW2_ASPSB</name>
<organism evidence="3 4">
    <name type="scientific">Aspergillus sclerotiicarbonarius (strain CBS 121057 / IBT 28362)</name>
    <dbReference type="NCBI Taxonomy" id="1448318"/>
    <lineage>
        <taxon>Eukaryota</taxon>
        <taxon>Fungi</taxon>
        <taxon>Dikarya</taxon>
        <taxon>Ascomycota</taxon>
        <taxon>Pezizomycotina</taxon>
        <taxon>Eurotiomycetes</taxon>
        <taxon>Eurotiomycetidae</taxon>
        <taxon>Eurotiales</taxon>
        <taxon>Aspergillaceae</taxon>
        <taxon>Aspergillus</taxon>
        <taxon>Aspergillus subgen. Circumdati</taxon>
    </lineage>
</organism>
<feature type="region of interest" description="Disordered" evidence="1">
    <location>
        <begin position="171"/>
        <end position="197"/>
    </location>
</feature>
<protein>
    <recommendedName>
        <fullName evidence="5">Mid2 domain-containing protein</fullName>
    </recommendedName>
</protein>
<accession>A0A319EXW2</accession>
<dbReference type="Proteomes" id="UP000248423">
    <property type="component" value="Unassembled WGS sequence"/>
</dbReference>
<reference evidence="3 4" key="1">
    <citation type="submission" date="2018-02" db="EMBL/GenBank/DDBJ databases">
        <title>The genomes of Aspergillus section Nigri reveals drivers in fungal speciation.</title>
        <authorList>
            <consortium name="DOE Joint Genome Institute"/>
            <person name="Vesth T.C."/>
            <person name="Nybo J."/>
            <person name="Theobald S."/>
            <person name="Brandl J."/>
            <person name="Frisvad J.C."/>
            <person name="Nielsen K.F."/>
            <person name="Lyhne E.K."/>
            <person name="Kogle M.E."/>
            <person name="Kuo A."/>
            <person name="Riley R."/>
            <person name="Clum A."/>
            <person name="Nolan M."/>
            <person name="Lipzen A."/>
            <person name="Salamov A."/>
            <person name="Henrissat B."/>
            <person name="Wiebenga A."/>
            <person name="De vries R.P."/>
            <person name="Grigoriev I.V."/>
            <person name="Mortensen U.H."/>
            <person name="Andersen M.R."/>
            <person name="Baker S.E."/>
        </authorList>
    </citation>
    <scope>NUCLEOTIDE SEQUENCE [LARGE SCALE GENOMIC DNA]</scope>
    <source>
        <strain evidence="3 4">CBS 121057</strain>
    </source>
</reference>
<keyword evidence="2" id="KW-0812">Transmembrane</keyword>